<dbReference type="InterPro" id="IPR024607">
    <property type="entry name" value="Sulfatase_CS"/>
</dbReference>
<keyword evidence="4" id="KW-0106">Calcium</keyword>
<evidence type="ECO:0000259" key="7">
    <source>
        <dbReference type="Pfam" id="PF00884"/>
    </source>
</evidence>
<comment type="caution">
    <text evidence="8">The sequence shown here is derived from an EMBL/GenBank/DDBJ whole genome shotgun (WGS) entry which is preliminary data.</text>
</comment>
<evidence type="ECO:0000256" key="4">
    <source>
        <dbReference type="ARBA" id="ARBA00022837"/>
    </source>
</evidence>
<dbReference type="SUPFAM" id="SSF53649">
    <property type="entry name" value="Alkaline phosphatase-like"/>
    <property type="match status" value="1"/>
</dbReference>
<keyword evidence="6" id="KW-0732">Signal</keyword>
<evidence type="ECO:0000256" key="2">
    <source>
        <dbReference type="ARBA" id="ARBA00022723"/>
    </source>
</evidence>
<name>A0A7W7YI90_9BACT</name>
<dbReference type="InterPro" id="IPR017850">
    <property type="entry name" value="Alkaline_phosphatase_core_sf"/>
</dbReference>
<dbReference type="Gene3D" id="3.40.720.10">
    <property type="entry name" value="Alkaline Phosphatase, subunit A"/>
    <property type="match status" value="1"/>
</dbReference>
<feature type="compositionally biased region" description="Basic and acidic residues" evidence="5">
    <location>
        <begin position="455"/>
        <end position="475"/>
    </location>
</feature>
<feature type="domain" description="Sulfatase N-terminal" evidence="7">
    <location>
        <begin position="22"/>
        <end position="309"/>
    </location>
</feature>
<dbReference type="InterPro" id="IPR050738">
    <property type="entry name" value="Sulfatase"/>
</dbReference>
<dbReference type="EMBL" id="JACHIF010000001">
    <property type="protein sequence ID" value="MBB5036713.1"/>
    <property type="molecule type" value="Genomic_DNA"/>
</dbReference>
<evidence type="ECO:0000313" key="8">
    <source>
        <dbReference type="EMBL" id="MBB5036713.1"/>
    </source>
</evidence>
<accession>A0A7W7YI90</accession>
<comment type="similarity">
    <text evidence="1">Belongs to the sulfatase family.</text>
</comment>
<keyword evidence="9" id="KW-1185">Reference proteome</keyword>
<evidence type="ECO:0000256" key="5">
    <source>
        <dbReference type="SAM" id="MobiDB-lite"/>
    </source>
</evidence>
<keyword evidence="3" id="KW-0378">Hydrolase</keyword>
<sequence>MFRALLSLTLLFTSLVSATERPNLILIIADDVSWDDLGCYGNSAARTPNLDKLAAQGRRFDEAYLTASSCSPSRSSVITGRYPHNNGRASELHQPIAAHLPWFPRLLKDAGYYTALVGKHHMTSDKPAEGEKPQPPPFDLVEAGNEPGNKGGHATWVKTLQERPKDKPIFGWFASLDAHRDWDADKDWKEDLYGPKHDPAKVVVPPFLNDDAETRQDLASYYNEITRLDYFVGQVVAELEKQGALDNTLLLMMADNGRAFPRAKTRLHDSGMKTPFIAQWPAGIGQPGTPSQSLVSAIDVAPTMLGLAQVPVPPSMQGVSFAPVLTKPEAIVRQHAFSEHNWHDYAAHGRAVRSEGFLLIRNNRPQEPWQGPADSVRSPSYLQLRQARDAGQLTPAQVDVFLAPRPKEELYRTAADPNQLSNLADDPDYASVKARLANLLDQWTEQTGDSAPADVSKDMFDRETGESLYKRRDTSYRGTPAGWDREAAKINVPGPR</sequence>
<evidence type="ECO:0000256" key="6">
    <source>
        <dbReference type="SAM" id="SignalP"/>
    </source>
</evidence>
<dbReference type="CDD" id="cd16027">
    <property type="entry name" value="SGSH"/>
    <property type="match status" value="1"/>
</dbReference>
<feature type="signal peptide" evidence="6">
    <location>
        <begin position="1"/>
        <end position="18"/>
    </location>
</feature>
<dbReference type="AlphaFoldDB" id="A0A7W7YI90"/>
<gene>
    <name evidence="8" type="ORF">HNQ64_000947</name>
</gene>
<proteinExistence type="inferred from homology"/>
<dbReference type="RefSeq" id="WP_184205838.1">
    <property type="nucleotide sequence ID" value="NZ_JACHIF010000001.1"/>
</dbReference>
<dbReference type="PANTHER" id="PTHR42693:SF53">
    <property type="entry name" value="ENDO-4-O-SULFATASE"/>
    <property type="match status" value="1"/>
</dbReference>
<dbReference type="InterPro" id="IPR000917">
    <property type="entry name" value="Sulfatase_N"/>
</dbReference>
<dbReference type="PANTHER" id="PTHR42693">
    <property type="entry name" value="ARYLSULFATASE FAMILY MEMBER"/>
    <property type="match status" value="1"/>
</dbReference>
<reference evidence="8 9" key="1">
    <citation type="submission" date="2020-08" db="EMBL/GenBank/DDBJ databases">
        <title>Genomic Encyclopedia of Type Strains, Phase IV (KMG-IV): sequencing the most valuable type-strain genomes for metagenomic binning, comparative biology and taxonomic classification.</title>
        <authorList>
            <person name="Goeker M."/>
        </authorList>
    </citation>
    <scope>NUCLEOTIDE SEQUENCE [LARGE SCALE GENOMIC DNA]</scope>
    <source>
        <strain evidence="8 9">DSM 12251</strain>
    </source>
</reference>
<protein>
    <submittedName>
        <fullName evidence="8">Arylsulfatase A-like enzyme</fullName>
    </submittedName>
</protein>
<feature type="chain" id="PRO_5030659775" evidence="6">
    <location>
        <begin position="19"/>
        <end position="496"/>
    </location>
</feature>
<evidence type="ECO:0000313" key="9">
    <source>
        <dbReference type="Proteomes" id="UP000534294"/>
    </source>
</evidence>
<evidence type="ECO:0000256" key="3">
    <source>
        <dbReference type="ARBA" id="ARBA00022801"/>
    </source>
</evidence>
<organism evidence="8 9">
    <name type="scientific">Prosthecobacter dejongeii</name>
    <dbReference type="NCBI Taxonomy" id="48465"/>
    <lineage>
        <taxon>Bacteria</taxon>
        <taxon>Pseudomonadati</taxon>
        <taxon>Verrucomicrobiota</taxon>
        <taxon>Verrucomicrobiia</taxon>
        <taxon>Verrucomicrobiales</taxon>
        <taxon>Verrucomicrobiaceae</taxon>
        <taxon>Prosthecobacter</taxon>
    </lineage>
</organism>
<feature type="region of interest" description="Disordered" evidence="5">
    <location>
        <begin position="445"/>
        <end position="496"/>
    </location>
</feature>
<keyword evidence="2" id="KW-0479">Metal-binding</keyword>
<evidence type="ECO:0000256" key="1">
    <source>
        <dbReference type="ARBA" id="ARBA00008779"/>
    </source>
</evidence>
<dbReference type="GO" id="GO:0046872">
    <property type="term" value="F:metal ion binding"/>
    <property type="evidence" value="ECO:0007669"/>
    <property type="project" value="UniProtKB-KW"/>
</dbReference>
<dbReference type="GO" id="GO:0004065">
    <property type="term" value="F:arylsulfatase activity"/>
    <property type="evidence" value="ECO:0007669"/>
    <property type="project" value="TreeGrafter"/>
</dbReference>
<dbReference type="PROSITE" id="PS00523">
    <property type="entry name" value="SULFATASE_1"/>
    <property type="match status" value="1"/>
</dbReference>
<dbReference type="Proteomes" id="UP000534294">
    <property type="component" value="Unassembled WGS sequence"/>
</dbReference>
<dbReference type="Pfam" id="PF00884">
    <property type="entry name" value="Sulfatase"/>
    <property type="match status" value="1"/>
</dbReference>